<feature type="domain" description="Teneurin-like YD-shell" evidence="4">
    <location>
        <begin position="734"/>
        <end position="842"/>
    </location>
</feature>
<dbReference type="InterPro" id="IPR036844">
    <property type="entry name" value="Hint_dom_sf"/>
</dbReference>
<dbReference type="Pfam" id="PF07591">
    <property type="entry name" value="PT-HINT"/>
    <property type="match status" value="1"/>
</dbReference>
<dbReference type="PANTHER" id="PTHR32305:SF15">
    <property type="entry name" value="PROTEIN RHSA-RELATED"/>
    <property type="match status" value="1"/>
</dbReference>
<dbReference type="Gene3D" id="2.170.16.10">
    <property type="entry name" value="Hedgehog/Intein (Hint) domain"/>
    <property type="match status" value="1"/>
</dbReference>
<dbReference type="InterPro" id="IPR022385">
    <property type="entry name" value="Rhs_assc_core"/>
</dbReference>
<feature type="signal peptide" evidence="3">
    <location>
        <begin position="1"/>
        <end position="30"/>
    </location>
</feature>
<keyword evidence="1" id="KW-0677">Repeat</keyword>
<evidence type="ECO:0000259" key="4">
    <source>
        <dbReference type="Pfam" id="PF25023"/>
    </source>
</evidence>
<organism evidence="5 6">
    <name type="scientific">Massilia rubra</name>
    <dbReference type="NCBI Taxonomy" id="2607910"/>
    <lineage>
        <taxon>Bacteria</taxon>
        <taxon>Pseudomonadati</taxon>
        <taxon>Pseudomonadota</taxon>
        <taxon>Betaproteobacteria</taxon>
        <taxon>Burkholderiales</taxon>
        <taxon>Oxalobacteraceae</taxon>
        <taxon>Telluria group</taxon>
        <taxon>Massilia</taxon>
    </lineage>
</organism>
<dbReference type="SUPFAM" id="SSF51294">
    <property type="entry name" value="Hedgehog/intein (Hint) domain"/>
    <property type="match status" value="1"/>
</dbReference>
<accession>A0ABX0LHW4</accession>
<feature type="chain" id="PRO_5047504526" description="Teneurin-like YD-shell domain-containing protein" evidence="3">
    <location>
        <begin position="31"/>
        <end position="1230"/>
    </location>
</feature>
<dbReference type="EMBL" id="VUYU01000001">
    <property type="protein sequence ID" value="NHZ32146.1"/>
    <property type="molecule type" value="Genomic_DNA"/>
</dbReference>
<sequence length="1230" mass="133299">MPSSINLQRRLRPFMYTALSGLFLASMAHAGTTTRTTNYEYEQATGLMTAQVQEPENAQLNLRTQYTYGQFGNLLTTQVSSSATGLGAIPAHTTNTLQYDVNGVLPTSTTNALGHVVQAAFTPSSLPLSHTDSNGLSTTWQYDSLGRKTQEKKADGTIMRWQYLLCGAGASCTGQARYLVLVSQFAADGSTTNGPWVKTYFDRLDRVVRVETDGFSGVSIVDTEYDGQGRIARVSRPYFANAPIQWAVNSYDVLGRLLSTTSPDNSVISKSYNGLTTTTTNALKQTQTWLIDSQGKVLKVTDAQNNVLSYNYDPLGNLTKTTDPKGNTIVIVYDALGRKTSLSDPNLGTMSFSYDALGRVRQQTDAKSKVTSMTYDLLGRMLTRAEADLVSTWTYDSCFMGKGRMCRASADNGYKIDYTFDSAGRQTQSTTKIDSDYVSAVTYGTDGRVATIVYPTGLTLKHLYSPSGYLKEIRNNATNAMYWQANAVDAQGHLLQQTYGNGVVVQQIFDIATGRTKNIYAGPGNAVQNLSFTYDPRGNMLTRNDANQNLSETFLYDPLNRLTSNTVNSLGAGVSTQTYGYDSIGNITSRSDMGNYTYGAVNARPHAVAEISLAGGGKRLYTYDQSGNVIKEEQRDSAGTVLASKGRSASYTSFDMPTTLANPATTISFVYGPDHQRVKQVSPAATTIYVHPDNNGGLAYEKDIKSDGSIEHKHFITAPDGVVALVTQTTSGTNTLYMHRDQLGSTSAVTDAAGAVVERMAYEPFGKRRAPAGIIDTNNTIVGKLTDRGFTNHEHLDELGLIHMNGRVYDPAIGRFMSADPSVPYPTNIQSYNRYSYVRNNPLVMIDPSGFCDTIGKNPCDEDAFSGDGGGGTQADANQVVGATQTTPEGYGIVIIKASDQNREPELPRNSPSDFGPSALNYSPSDNHISIGGGSGGPSPAERDLGTMAEIASNGLPLPGLKFGKLLGFFRGAENVINACCCFPAGTPVETEFGPVPIEQIRVGQMVYARDPDTGETRLKAVTQVMITQPKALYELVTLDSKGNQERVEVSDNHPYWVLGKGWVDSKDLTTSMTLQNLSNEQLIVVSLRPLGKNEVTYNFTVADFHTYFAGKQKAFVHNCACAVVAKDIVTAARYTQPGWIQKDLFSTLTKMADKHELPKGALDKMTKALKTFTSGEGGQGIKHLGGGKTVGGTKYLYELKILGDSGGYRLYGNMGEEGQVIFEAMRKGH</sequence>
<dbReference type="Proteomes" id="UP000785613">
    <property type="component" value="Unassembled WGS sequence"/>
</dbReference>
<gene>
    <name evidence="5" type="ORF">F0185_00850</name>
</gene>
<dbReference type="PROSITE" id="PS50817">
    <property type="entry name" value="INTEIN_N_TER"/>
    <property type="match status" value="1"/>
</dbReference>
<dbReference type="RefSeq" id="WP_167220731.1">
    <property type="nucleotide sequence ID" value="NZ_VUYU01000001.1"/>
</dbReference>
<evidence type="ECO:0000256" key="1">
    <source>
        <dbReference type="ARBA" id="ARBA00022737"/>
    </source>
</evidence>
<dbReference type="InterPro" id="IPR006530">
    <property type="entry name" value="YD"/>
</dbReference>
<dbReference type="Pfam" id="PF25023">
    <property type="entry name" value="TEN_YD-shell"/>
    <property type="match status" value="2"/>
</dbReference>
<protein>
    <recommendedName>
        <fullName evidence="4">Teneurin-like YD-shell domain-containing protein</fullName>
    </recommendedName>
</protein>
<dbReference type="NCBIfam" id="TIGR03696">
    <property type="entry name" value="Rhs_assc_core"/>
    <property type="match status" value="1"/>
</dbReference>
<proteinExistence type="predicted"/>
<name>A0ABX0LHW4_9BURK</name>
<dbReference type="InterPro" id="IPR056823">
    <property type="entry name" value="TEN-like_YD-shell"/>
</dbReference>
<keyword evidence="3" id="KW-0732">Signal</keyword>
<dbReference type="Gene3D" id="2.180.10.10">
    <property type="entry name" value="RHS repeat-associated core"/>
    <property type="match status" value="2"/>
</dbReference>
<feature type="region of interest" description="Disordered" evidence="2">
    <location>
        <begin position="898"/>
        <end position="943"/>
    </location>
</feature>
<dbReference type="PANTHER" id="PTHR32305">
    <property type="match status" value="1"/>
</dbReference>
<dbReference type="PROSITE" id="PS50818">
    <property type="entry name" value="INTEIN_C_TER"/>
    <property type="match status" value="1"/>
</dbReference>
<comment type="caution">
    <text evidence="5">The sequence shown here is derived from an EMBL/GenBank/DDBJ whole genome shotgun (WGS) entry which is preliminary data.</text>
</comment>
<dbReference type="NCBIfam" id="TIGR01643">
    <property type="entry name" value="YD_repeat_2x"/>
    <property type="match status" value="2"/>
</dbReference>
<dbReference type="Pfam" id="PF05593">
    <property type="entry name" value="RHS_repeat"/>
    <property type="match status" value="2"/>
</dbReference>
<dbReference type="InterPro" id="IPR030934">
    <property type="entry name" value="Intein_C"/>
</dbReference>
<dbReference type="InterPro" id="IPR031325">
    <property type="entry name" value="RHS_repeat"/>
</dbReference>
<keyword evidence="6" id="KW-1185">Reference proteome</keyword>
<evidence type="ECO:0000256" key="2">
    <source>
        <dbReference type="SAM" id="MobiDB-lite"/>
    </source>
</evidence>
<dbReference type="InterPro" id="IPR050708">
    <property type="entry name" value="T6SS_VgrG/RHS"/>
</dbReference>
<dbReference type="CDD" id="cd00081">
    <property type="entry name" value="Hint"/>
    <property type="match status" value="1"/>
</dbReference>
<reference evidence="5 6" key="1">
    <citation type="submission" date="2019-09" db="EMBL/GenBank/DDBJ databases">
        <title>Taxonomy of Antarctic Massilia spp.: description of Massilia rubra sp. nov., Massilia aquatica sp. nov., Massilia mucilaginosa sp. nov., Massilia frigida sp. nov. isolated from streams, lakes and regoliths.</title>
        <authorList>
            <person name="Holochova P."/>
            <person name="Sedlacek I."/>
            <person name="Kralova S."/>
            <person name="Maslanova I."/>
            <person name="Busse H.-J."/>
            <person name="Stankova E."/>
            <person name="Vrbovska V."/>
            <person name="Kovarovic V."/>
            <person name="Bartak M."/>
            <person name="Svec P."/>
            <person name="Pantucek R."/>
        </authorList>
    </citation>
    <scope>NUCLEOTIDE SEQUENCE [LARGE SCALE GENOMIC DNA]</scope>
    <source>
        <strain evidence="5 6">CCM 8692</strain>
    </source>
</reference>
<evidence type="ECO:0000313" key="6">
    <source>
        <dbReference type="Proteomes" id="UP000785613"/>
    </source>
</evidence>
<dbReference type="InterPro" id="IPR006141">
    <property type="entry name" value="Intein_N"/>
</dbReference>
<evidence type="ECO:0000256" key="3">
    <source>
        <dbReference type="SAM" id="SignalP"/>
    </source>
</evidence>
<feature type="domain" description="Teneurin-like YD-shell" evidence="4">
    <location>
        <begin position="333"/>
        <end position="525"/>
    </location>
</feature>
<evidence type="ECO:0000313" key="5">
    <source>
        <dbReference type="EMBL" id="NHZ32146.1"/>
    </source>
</evidence>